<dbReference type="Proteomes" id="UP000559256">
    <property type="component" value="Unassembled WGS sequence"/>
</dbReference>
<dbReference type="EMBL" id="JAACJM010000214">
    <property type="protein sequence ID" value="KAF5337572.1"/>
    <property type="molecule type" value="Genomic_DNA"/>
</dbReference>
<proteinExistence type="inferred from homology"/>
<comment type="caution">
    <text evidence="6">The sequence shown here is derived from an EMBL/GenBank/DDBJ whole genome shotgun (WGS) entry which is preliminary data.</text>
</comment>
<dbReference type="AlphaFoldDB" id="A0A8H5FIA0"/>
<sequence>MRISDRRLPTVLGAHNEGSTSVSLRNSYGGDGSGPTNPTWEYERWSEGLHRFFMWTFLEPPLGKLRLNPPVLKTNLDAETFDASNFGLACFQQGLPAQNMSEDCLTINVFRPSDVPTDVKLPVLFWTYGGGFDAGRASQFDGSGIVAQSLVRGTPLVYVNFNYRLGPLGFPQGKEADDRKALNLAIKDQHAALQWVQENIGLFGGDKTKVTVFGESAGAIMTAVSFLDPDFGKLARAGIFESGSQATASTFDAERRQNSWEAFVGGVPGCANLAKTDHTFACLQNATSEEIFEGVDASLTNPAEEFPFDPTIDGPGGVYPDYPSRLFARGHFAKLPFIAGTNLDEGTLFTLLGPSYTTEVLEGFVVANFSPPLVSTQSFDHAVKELVALYPEDPAFGSPFNTGNETFGLVPGYKRAAALNGDVGFQSQRRFWIQTASNAGVKTFGYLFTQPQPGSGRLGVFHSSEIAYVYGGVENPTPSDATLSVNMMDYWISFATSLDPNDGKGSSRPEWPQYTPHNQMIIQLNGNNLTAIPDDYRKKQIDFINSMPLTFHHRRSL</sequence>
<dbReference type="EC" id="3.1.1.-" evidence="3"/>
<keyword evidence="2 3" id="KW-0378">Hydrolase</keyword>
<feature type="domain" description="Carboxylesterase type B" evidence="5">
    <location>
        <begin position="56"/>
        <end position="543"/>
    </location>
</feature>
<evidence type="ECO:0000256" key="3">
    <source>
        <dbReference type="RuleBase" id="RU361235"/>
    </source>
</evidence>
<dbReference type="PANTHER" id="PTHR43918">
    <property type="entry name" value="ACETYLCHOLINESTERASE"/>
    <property type="match status" value="1"/>
</dbReference>
<evidence type="ECO:0000313" key="7">
    <source>
        <dbReference type="Proteomes" id="UP000559256"/>
    </source>
</evidence>
<gene>
    <name evidence="6" type="ORF">D9758_016842</name>
</gene>
<reference evidence="6 7" key="1">
    <citation type="journal article" date="2020" name="ISME J.">
        <title>Uncovering the hidden diversity of litter-decomposition mechanisms in mushroom-forming fungi.</title>
        <authorList>
            <person name="Floudas D."/>
            <person name="Bentzer J."/>
            <person name="Ahren D."/>
            <person name="Johansson T."/>
            <person name="Persson P."/>
            <person name="Tunlid A."/>
        </authorList>
    </citation>
    <scope>NUCLEOTIDE SEQUENCE [LARGE SCALE GENOMIC DNA]</scope>
    <source>
        <strain evidence="6 7">CBS 291.85</strain>
    </source>
</reference>
<dbReference type="Gene3D" id="3.40.50.1820">
    <property type="entry name" value="alpha/beta hydrolase"/>
    <property type="match status" value="1"/>
</dbReference>
<dbReference type="Pfam" id="PF00135">
    <property type="entry name" value="COesterase"/>
    <property type="match status" value="1"/>
</dbReference>
<dbReference type="InterPro" id="IPR002018">
    <property type="entry name" value="CarbesteraseB"/>
</dbReference>
<dbReference type="SUPFAM" id="SSF53474">
    <property type="entry name" value="alpha/beta-Hydrolases"/>
    <property type="match status" value="1"/>
</dbReference>
<name>A0A8H5FIA0_9AGAR</name>
<dbReference type="PROSITE" id="PS00941">
    <property type="entry name" value="CARBOXYLESTERASE_B_2"/>
    <property type="match status" value="1"/>
</dbReference>
<evidence type="ECO:0000256" key="4">
    <source>
        <dbReference type="SAM" id="MobiDB-lite"/>
    </source>
</evidence>
<dbReference type="PANTHER" id="PTHR43918:SF4">
    <property type="entry name" value="CARBOXYLIC ESTER HYDROLASE"/>
    <property type="match status" value="1"/>
</dbReference>
<dbReference type="InterPro" id="IPR029058">
    <property type="entry name" value="AB_hydrolase_fold"/>
</dbReference>
<organism evidence="6 7">
    <name type="scientific">Tetrapyrgos nigripes</name>
    <dbReference type="NCBI Taxonomy" id="182062"/>
    <lineage>
        <taxon>Eukaryota</taxon>
        <taxon>Fungi</taxon>
        <taxon>Dikarya</taxon>
        <taxon>Basidiomycota</taxon>
        <taxon>Agaricomycotina</taxon>
        <taxon>Agaricomycetes</taxon>
        <taxon>Agaricomycetidae</taxon>
        <taxon>Agaricales</taxon>
        <taxon>Marasmiineae</taxon>
        <taxon>Marasmiaceae</taxon>
        <taxon>Tetrapyrgos</taxon>
    </lineage>
</organism>
<evidence type="ECO:0000256" key="1">
    <source>
        <dbReference type="ARBA" id="ARBA00005964"/>
    </source>
</evidence>
<feature type="compositionally biased region" description="Polar residues" evidence="4">
    <location>
        <begin position="17"/>
        <end position="26"/>
    </location>
</feature>
<dbReference type="InterPro" id="IPR019819">
    <property type="entry name" value="Carboxylesterase_B_CS"/>
</dbReference>
<protein>
    <recommendedName>
        <fullName evidence="3">Carboxylic ester hydrolase</fullName>
        <ecNumber evidence="3">3.1.1.-</ecNumber>
    </recommendedName>
</protein>
<evidence type="ECO:0000259" key="5">
    <source>
        <dbReference type="Pfam" id="PF00135"/>
    </source>
</evidence>
<accession>A0A8H5FIA0</accession>
<feature type="region of interest" description="Disordered" evidence="4">
    <location>
        <begin position="1"/>
        <end position="37"/>
    </location>
</feature>
<keyword evidence="7" id="KW-1185">Reference proteome</keyword>
<evidence type="ECO:0000313" key="6">
    <source>
        <dbReference type="EMBL" id="KAF5337572.1"/>
    </source>
</evidence>
<comment type="similarity">
    <text evidence="1 3">Belongs to the type-B carboxylesterase/lipase family.</text>
</comment>
<dbReference type="InterPro" id="IPR050654">
    <property type="entry name" value="AChE-related_enzymes"/>
</dbReference>
<dbReference type="OrthoDB" id="408631at2759"/>
<evidence type="ECO:0000256" key="2">
    <source>
        <dbReference type="ARBA" id="ARBA00022801"/>
    </source>
</evidence>
<dbReference type="PROSITE" id="PS00122">
    <property type="entry name" value="CARBOXYLESTERASE_B_1"/>
    <property type="match status" value="1"/>
</dbReference>
<dbReference type="InterPro" id="IPR019826">
    <property type="entry name" value="Carboxylesterase_B_AS"/>
</dbReference>
<dbReference type="GO" id="GO:0052689">
    <property type="term" value="F:carboxylic ester hydrolase activity"/>
    <property type="evidence" value="ECO:0007669"/>
    <property type="project" value="TreeGrafter"/>
</dbReference>